<reference evidence="1" key="1">
    <citation type="journal article" date="2023" name="Mol. Biol. Evol.">
        <title>Third-Generation Sequencing Reveals the Adaptive Role of the Epigenome in Three Deep-Sea Polychaetes.</title>
        <authorList>
            <person name="Perez M."/>
            <person name="Aroh O."/>
            <person name="Sun Y."/>
            <person name="Lan Y."/>
            <person name="Juniper S.K."/>
            <person name="Young C.R."/>
            <person name="Angers B."/>
            <person name="Qian P.Y."/>
        </authorList>
    </citation>
    <scope>NUCLEOTIDE SEQUENCE</scope>
    <source>
        <strain evidence="1">R07B-5</strain>
    </source>
</reference>
<keyword evidence="2" id="KW-1185">Reference proteome</keyword>
<gene>
    <name evidence="1" type="ORF">NP493_510g00001</name>
</gene>
<evidence type="ECO:0000313" key="2">
    <source>
        <dbReference type="Proteomes" id="UP001209878"/>
    </source>
</evidence>
<evidence type="ECO:0000313" key="1">
    <source>
        <dbReference type="EMBL" id="KAK2179136.1"/>
    </source>
</evidence>
<comment type="caution">
    <text evidence="1">The sequence shown here is derived from an EMBL/GenBank/DDBJ whole genome shotgun (WGS) entry which is preliminary data.</text>
</comment>
<organism evidence="1 2">
    <name type="scientific">Ridgeia piscesae</name>
    <name type="common">Tubeworm</name>
    <dbReference type="NCBI Taxonomy" id="27915"/>
    <lineage>
        <taxon>Eukaryota</taxon>
        <taxon>Metazoa</taxon>
        <taxon>Spiralia</taxon>
        <taxon>Lophotrochozoa</taxon>
        <taxon>Annelida</taxon>
        <taxon>Polychaeta</taxon>
        <taxon>Sedentaria</taxon>
        <taxon>Canalipalpata</taxon>
        <taxon>Sabellida</taxon>
        <taxon>Siboglinidae</taxon>
        <taxon>Ridgeia</taxon>
    </lineage>
</organism>
<dbReference type="Proteomes" id="UP001209878">
    <property type="component" value="Unassembled WGS sequence"/>
</dbReference>
<protein>
    <submittedName>
        <fullName evidence="1">Uncharacterized protein</fullName>
    </submittedName>
</protein>
<dbReference type="AlphaFoldDB" id="A0AAD9KXA9"/>
<accession>A0AAD9KXA9</accession>
<dbReference type="EMBL" id="JAODUO010000510">
    <property type="protein sequence ID" value="KAK2179136.1"/>
    <property type="molecule type" value="Genomic_DNA"/>
</dbReference>
<proteinExistence type="predicted"/>
<sequence>MTPIVNGCDVIRLAARHLLFSHVKSQPCVRETFFPGHVAVDAETKIDPNWFDFDTFACLVVCNTLCEAEDPFGISRTLRRGAIHNALEEIYASPQWRRMGFALYSILFQDLVKDEKTHIPFFRYMDNDRCHWAAALSAHVRSSKWLYSIIRPIIKGEYSDCDYRRDLNILFIKLHLLDPSVVMPTFEHLNKAFPDLHLELATTNYLGEPLSSTLLRPAVEAATNMATYPCQSPRFTLDTLDVFYGVGVLEFIYNHARRLELCTGSDVDNMRVSHFWDRCTLM</sequence>
<name>A0AAD9KXA9_RIDPI</name>